<evidence type="ECO:0000313" key="3">
    <source>
        <dbReference type="Proteomes" id="UP000008549"/>
    </source>
</evidence>
<reference evidence="2 3" key="1">
    <citation type="journal article" date="2003" name="PLoS Biol.">
        <title>The genome sequence of Caenorhabditis briggsae: a platform for comparative genomics.</title>
        <authorList>
            <person name="Stein L.D."/>
            <person name="Bao Z."/>
            <person name="Blasiar D."/>
            <person name="Blumenthal T."/>
            <person name="Brent M.R."/>
            <person name="Chen N."/>
            <person name="Chinwalla A."/>
            <person name="Clarke L."/>
            <person name="Clee C."/>
            <person name="Coghlan A."/>
            <person name="Coulson A."/>
            <person name="D'Eustachio P."/>
            <person name="Fitch D.H."/>
            <person name="Fulton L.A."/>
            <person name="Fulton R.E."/>
            <person name="Griffiths-Jones S."/>
            <person name="Harris T.W."/>
            <person name="Hillier L.W."/>
            <person name="Kamath R."/>
            <person name="Kuwabara P.E."/>
            <person name="Mardis E.R."/>
            <person name="Marra M.A."/>
            <person name="Miner T.L."/>
            <person name="Minx P."/>
            <person name="Mullikin J.C."/>
            <person name="Plumb R.W."/>
            <person name="Rogers J."/>
            <person name="Schein J.E."/>
            <person name="Sohrmann M."/>
            <person name="Spieth J."/>
            <person name="Stajich J.E."/>
            <person name="Wei C."/>
            <person name="Willey D."/>
            <person name="Wilson R.K."/>
            <person name="Durbin R."/>
            <person name="Waterston R.H."/>
        </authorList>
    </citation>
    <scope>NUCLEOTIDE SEQUENCE [LARGE SCALE GENOMIC DNA]</scope>
    <source>
        <strain evidence="2 3">AF16</strain>
    </source>
</reference>
<reference evidence="2 3" key="2">
    <citation type="journal article" date="2011" name="PLoS Genet.">
        <title>Caenorhabditis briggsae recombinant inbred line genotypes reveal inter-strain incompatibility and the evolution of recombination.</title>
        <authorList>
            <person name="Ross J.A."/>
            <person name="Koboldt D.C."/>
            <person name="Staisch J.E."/>
            <person name="Chamberlin H.M."/>
            <person name="Gupta B.P."/>
            <person name="Miller R.D."/>
            <person name="Baird S.E."/>
            <person name="Haag E.S."/>
        </authorList>
    </citation>
    <scope>NUCLEOTIDE SEQUENCE [LARGE SCALE GENOMIC DNA]</scope>
    <source>
        <strain evidence="2 3">AF16</strain>
    </source>
</reference>
<organism evidence="2 3">
    <name type="scientific">Caenorhabditis briggsae</name>
    <dbReference type="NCBI Taxonomy" id="6238"/>
    <lineage>
        <taxon>Eukaryota</taxon>
        <taxon>Metazoa</taxon>
        <taxon>Ecdysozoa</taxon>
        <taxon>Nematoda</taxon>
        <taxon>Chromadorea</taxon>
        <taxon>Rhabditida</taxon>
        <taxon>Rhabditina</taxon>
        <taxon>Rhabditomorpha</taxon>
        <taxon>Rhabditoidea</taxon>
        <taxon>Rhabditidae</taxon>
        <taxon>Peloderinae</taxon>
        <taxon>Caenorhabditis</taxon>
    </lineage>
</organism>
<evidence type="ECO:0000256" key="1">
    <source>
        <dbReference type="SAM" id="Phobius"/>
    </source>
</evidence>
<protein>
    <submittedName>
        <fullName evidence="2">Protein CBG06785</fullName>
    </submittedName>
</protein>
<name>A8X325_CAEBR</name>
<keyword evidence="1" id="KW-0472">Membrane</keyword>
<dbReference type="InParanoid" id="A8X325"/>
<keyword evidence="1" id="KW-0812">Transmembrane</keyword>
<keyword evidence="1" id="KW-1133">Transmembrane helix</keyword>
<dbReference type="Proteomes" id="UP000008549">
    <property type="component" value="Unassembled WGS sequence"/>
</dbReference>
<keyword evidence="3" id="KW-1185">Reference proteome</keyword>
<sequence>MSSNTSNYLFQTNDDFAMIEYGIADFVIAAPLFPLFFVIMKNNSRGLFEIFGVSREETCRICRNFQVVFDTSNGNPCNGN</sequence>
<dbReference type="HOGENOM" id="CLU_2591926_0_0_1"/>
<evidence type="ECO:0000313" key="4">
    <source>
        <dbReference type="WormBase" id="CBG06785"/>
    </source>
</evidence>
<evidence type="ECO:0000313" key="2">
    <source>
        <dbReference type="EMBL" id="CAP27035.2"/>
    </source>
</evidence>
<accession>A8X325</accession>
<gene>
    <name evidence="4" type="primary">srt-70</name>
    <name evidence="2 4" type="ORF">CBG06785</name>
    <name evidence="2" type="ORF">CBG_06785</name>
</gene>
<dbReference type="AlphaFoldDB" id="A8X325"/>
<dbReference type="WormBase" id="CBG06785">
    <property type="protein sequence ID" value="CBP47641"/>
    <property type="gene ID" value="WBGene00029002"/>
    <property type="gene designation" value="Cbr-srt-70"/>
</dbReference>
<dbReference type="EMBL" id="HE601320">
    <property type="protein sequence ID" value="CAP27035.2"/>
    <property type="molecule type" value="Genomic_DNA"/>
</dbReference>
<proteinExistence type="predicted"/>
<feature type="transmembrane region" description="Helical" evidence="1">
    <location>
        <begin position="16"/>
        <end position="39"/>
    </location>
</feature>